<proteinExistence type="predicted"/>
<protein>
    <recommendedName>
        <fullName evidence="3">TIGR02300 family protein</fullName>
    </recommendedName>
</protein>
<evidence type="ECO:0000256" key="1">
    <source>
        <dbReference type="SAM" id="MobiDB-lite"/>
    </source>
</evidence>
<dbReference type="InterPro" id="IPR012644">
    <property type="entry name" value="CHP02300_FYDLN_acid"/>
</dbReference>
<dbReference type="AlphaFoldDB" id="A0A383AF54"/>
<reference evidence="2" key="1">
    <citation type="submission" date="2018-05" db="EMBL/GenBank/DDBJ databases">
        <authorList>
            <person name="Lanie J.A."/>
            <person name="Ng W.-L."/>
            <person name="Kazmierczak K.M."/>
            <person name="Andrzejewski T.M."/>
            <person name="Davidsen T.M."/>
            <person name="Wayne K.J."/>
            <person name="Tettelin H."/>
            <person name="Glass J.I."/>
            <person name="Rusch D."/>
            <person name="Podicherti R."/>
            <person name="Tsui H.-C.T."/>
            <person name="Winkler M.E."/>
        </authorList>
    </citation>
    <scope>NUCLEOTIDE SEQUENCE</scope>
</reference>
<evidence type="ECO:0008006" key="3">
    <source>
        <dbReference type="Google" id="ProtNLM"/>
    </source>
</evidence>
<feature type="region of interest" description="Disordered" evidence="1">
    <location>
        <begin position="71"/>
        <end position="95"/>
    </location>
</feature>
<accession>A0A383AF54</accession>
<gene>
    <name evidence="2" type="ORF">METZ01_LOCUS459196</name>
</gene>
<name>A0A383AF54_9ZZZZ</name>
<evidence type="ECO:0000313" key="2">
    <source>
        <dbReference type="EMBL" id="SVE06342.1"/>
    </source>
</evidence>
<feature type="compositionally biased region" description="Acidic residues" evidence="1">
    <location>
        <begin position="80"/>
        <end position="95"/>
    </location>
</feature>
<dbReference type="NCBIfam" id="TIGR02300">
    <property type="entry name" value="FYDLN_acid"/>
    <property type="match status" value="1"/>
</dbReference>
<organism evidence="2">
    <name type="scientific">marine metagenome</name>
    <dbReference type="NCBI Taxonomy" id="408172"/>
    <lineage>
        <taxon>unclassified sequences</taxon>
        <taxon>metagenomes</taxon>
        <taxon>ecological metagenomes</taxon>
    </lineage>
</organism>
<sequence>MPKVEWGKKVVCSSCEVKFYDLNRKYPLSCPSCGSNVDEASVDEISSDAKKVFSDDVKSINEVNLVGSDATESLASEASEASEVELPLEEVEVEE</sequence>
<dbReference type="Pfam" id="PF09538">
    <property type="entry name" value="FYDLN_acid"/>
    <property type="match status" value="1"/>
</dbReference>
<feature type="non-terminal residue" evidence="2">
    <location>
        <position position="95"/>
    </location>
</feature>
<dbReference type="EMBL" id="UINC01191613">
    <property type="protein sequence ID" value="SVE06342.1"/>
    <property type="molecule type" value="Genomic_DNA"/>
</dbReference>